<keyword evidence="2" id="KW-1185">Reference proteome</keyword>
<dbReference type="InterPro" id="IPR010767">
    <property type="entry name" value="Phage_CGC-2007_Cje0229"/>
</dbReference>
<dbReference type="RefSeq" id="WP_177207866.1">
    <property type="nucleotide sequence ID" value="NZ_FOLD01000040.1"/>
</dbReference>
<protein>
    <recommendedName>
        <fullName evidence="3">DUF1353 domain-containing protein</fullName>
    </recommendedName>
</protein>
<organism evidence="1 2">
    <name type="scientific">Massilia yuzhufengensis</name>
    <dbReference type="NCBI Taxonomy" id="1164594"/>
    <lineage>
        <taxon>Bacteria</taxon>
        <taxon>Pseudomonadati</taxon>
        <taxon>Pseudomonadota</taxon>
        <taxon>Betaproteobacteria</taxon>
        <taxon>Burkholderiales</taxon>
        <taxon>Oxalobacteraceae</taxon>
        <taxon>Telluria group</taxon>
        <taxon>Massilia</taxon>
    </lineage>
</organism>
<sequence>MKPSAQFHTKLSVEQLDAVRWQLVALLAFYSAKYDSMTIVPAGTVTDFASVPRIPLAFWLFAGIGQAAAVIHDWLYGCGTVPRKVADDIFLEAMEACGVPTWRRIPMYWAVRAFGAGRYSKAG</sequence>
<evidence type="ECO:0000313" key="2">
    <source>
        <dbReference type="Proteomes" id="UP000198639"/>
    </source>
</evidence>
<dbReference type="EMBL" id="FOLD01000040">
    <property type="protein sequence ID" value="SFD83108.1"/>
    <property type="molecule type" value="Genomic_DNA"/>
</dbReference>
<evidence type="ECO:0000313" key="1">
    <source>
        <dbReference type="EMBL" id="SFD83108.1"/>
    </source>
</evidence>
<accession>A0A1I1VM31</accession>
<dbReference type="Proteomes" id="UP000198639">
    <property type="component" value="Unassembled WGS sequence"/>
</dbReference>
<reference evidence="2" key="1">
    <citation type="submission" date="2016-10" db="EMBL/GenBank/DDBJ databases">
        <authorList>
            <person name="Varghese N."/>
            <person name="Submissions S."/>
        </authorList>
    </citation>
    <scope>NUCLEOTIDE SEQUENCE [LARGE SCALE GENOMIC DNA]</scope>
    <source>
        <strain evidence="2">CGMCC 1.12041</strain>
    </source>
</reference>
<dbReference type="Pfam" id="PF07087">
    <property type="entry name" value="DUF1353"/>
    <property type="match status" value="1"/>
</dbReference>
<dbReference type="STRING" id="1164594.SAMN05216204_1406"/>
<proteinExistence type="predicted"/>
<gene>
    <name evidence="1" type="ORF">SAMN05216204_1406</name>
</gene>
<dbReference type="AlphaFoldDB" id="A0A1I1VM31"/>
<evidence type="ECO:0008006" key="3">
    <source>
        <dbReference type="Google" id="ProtNLM"/>
    </source>
</evidence>
<name>A0A1I1VM31_9BURK</name>